<evidence type="ECO:0000313" key="2">
    <source>
        <dbReference type="Proteomes" id="UP000262172"/>
    </source>
</evidence>
<protein>
    <recommendedName>
        <fullName evidence="3">Aminoglycoside phosphotransferase domain-containing protein</fullName>
    </recommendedName>
</protein>
<evidence type="ECO:0000313" key="1">
    <source>
        <dbReference type="EMBL" id="REJ07867.1"/>
    </source>
</evidence>
<organism evidence="1 2">
    <name type="scientific">Microbacterium bovistercoris</name>
    <dbReference type="NCBI Taxonomy" id="2293570"/>
    <lineage>
        <taxon>Bacteria</taxon>
        <taxon>Bacillati</taxon>
        <taxon>Actinomycetota</taxon>
        <taxon>Actinomycetes</taxon>
        <taxon>Micrococcales</taxon>
        <taxon>Microbacteriaceae</taxon>
        <taxon>Microbacterium</taxon>
    </lineage>
</organism>
<comment type="caution">
    <text evidence="1">The sequence shown here is derived from an EMBL/GenBank/DDBJ whole genome shotgun (WGS) entry which is preliminary data.</text>
</comment>
<dbReference type="SUPFAM" id="SSF56112">
    <property type="entry name" value="Protein kinase-like (PK-like)"/>
    <property type="match status" value="1"/>
</dbReference>
<dbReference type="EMBL" id="QUAB01000014">
    <property type="protein sequence ID" value="REJ07867.1"/>
    <property type="molecule type" value="Genomic_DNA"/>
</dbReference>
<evidence type="ECO:0008006" key="3">
    <source>
        <dbReference type="Google" id="ProtNLM"/>
    </source>
</evidence>
<dbReference type="AlphaFoldDB" id="A0A371NXC5"/>
<dbReference type="InterPro" id="IPR011009">
    <property type="entry name" value="Kinase-like_dom_sf"/>
</dbReference>
<gene>
    <name evidence="1" type="ORF">DY023_02565</name>
</gene>
<dbReference type="RefSeq" id="WP_116240781.1">
    <property type="nucleotide sequence ID" value="NZ_QUAB01000014.1"/>
</dbReference>
<proteinExistence type="predicted"/>
<accession>A0A371NXC5</accession>
<sequence>MTWSPEVWSSQEFLDDLREWISPHVGEVRSLERVKDRPWAAVWRVDAAAGVHYVKQNCPAQQQEARVLSVLSRVAPEHVVAPVAVDVRRDLTLTADQGRVLRDLPEHDRWAELLRDAMLLSRASASHLDELALTTIDPAEAREYVERARDGWRIPDEFREGVDAALTSAGDAGEELASLGLPLALNHNDLHDANVFAPEGRLRFFDFGDSVASSPLAALRIPLEGYARRLGTDVADARVRAAADAALEVWSDLAPMSQLRASLPAAWRIAALGRAESWHRILSTVPERFVEEDYHGADADWLAEAAV</sequence>
<dbReference type="OrthoDB" id="101887at2"/>
<reference evidence="1 2" key="1">
    <citation type="submission" date="2018-08" db="EMBL/GenBank/DDBJ databases">
        <title>Isolation, diversity and antifungal activity of Actinobacteria from cow dung.</title>
        <authorList>
            <person name="Ling L."/>
        </authorList>
    </citation>
    <scope>NUCLEOTIDE SEQUENCE [LARGE SCALE GENOMIC DNA]</scope>
    <source>
        <strain evidence="1 2">NEAU-LLE</strain>
    </source>
</reference>
<dbReference type="Proteomes" id="UP000262172">
    <property type="component" value="Unassembled WGS sequence"/>
</dbReference>
<name>A0A371NXC5_9MICO</name>
<keyword evidence="2" id="KW-1185">Reference proteome</keyword>